<dbReference type="Proteomes" id="UP000078540">
    <property type="component" value="Unassembled WGS sequence"/>
</dbReference>
<dbReference type="CDD" id="cd12244">
    <property type="entry name" value="RRM2_MSSP"/>
    <property type="match status" value="1"/>
</dbReference>
<name>A0A195BVI3_9HYME</name>
<dbReference type="InterPro" id="IPR000504">
    <property type="entry name" value="RRM_dom"/>
</dbReference>
<dbReference type="Gene3D" id="3.30.70.330">
    <property type="match status" value="2"/>
</dbReference>
<keyword evidence="9" id="KW-1185">Reference proteome</keyword>
<dbReference type="EMBL" id="KQ976401">
    <property type="protein sequence ID" value="KYM92592.1"/>
    <property type="molecule type" value="Genomic_DNA"/>
</dbReference>
<keyword evidence="1" id="KW-0677">Repeat</keyword>
<feature type="domain" description="RRM" evidence="7">
    <location>
        <begin position="244"/>
        <end position="323"/>
    </location>
</feature>
<dbReference type="FunFam" id="3.30.70.330:FF:000169">
    <property type="entry name" value="protein alan shepard isoform X4"/>
    <property type="match status" value="1"/>
</dbReference>
<evidence type="ECO:0000256" key="4">
    <source>
        <dbReference type="ARBA" id="ARBA00039536"/>
    </source>
</evidence>
<gene>
    <name evidence="8" type="ORF">ALC53_01048</name>
</gene>
<dbReference type="FunFam" id="3.30.70.330:FF:000012">
    <property type="entry name" value="RNA-binding motif, single-stranded-interacting protein 3 isoform 1"/>
    <property type="match status" value="1"/>
</dbReference>
<evidence type="ECO:0000256" key="5">
    <source>
        <dbReference type="PROSITE-ProRule" id="PRU00176"/>
    </source>
</evidence>
<dbReference type="PRINTS" id="PR00961">
    <property type="entry name" value="HUDSXLRNA"/>
</dbReference>
<evidence type="ECO:0000259" key="7">
    <source>
        <dbReference type="PROSITE" id="PS50102"/>
    </source>
</evidence>
<feature type="region of interest" description="Disordered" evidence="6">
    <location>
        <begin position="460"/>
        <end position="486"/>
    </location>
</feature>
<accession>A0A195BVI3</accession>
<sequence>MSRKACVSLDESRNSATNSTVLQVATAFSRLYKLLILVWNLRRQMLEIQWASHCPLRGQNHGSQESPVVAAERSRIALVSLSSHPLAAIPHPIALDRGLFRDRKYGGQRVPTASSPANTNSSSSSATGSQSGTMSTNLSNNAMQGQQAEQLSKTNLYIRGLNQNTTDKDLVNMCSQYGTITSTKAILDKNTNKCKGYGFVDFESPMAAEGAVKALVAKGIQAQMAKVGIWLLRRLDSQQEQDPTNLYIANLPLTFKENDVEALLAQYGQVISTRILRDTSGQSKGVGFARMESKEKCEQIIQMFNGKALTGAKDPLLVKFADGGNKKKSLFKSTIWRETGENMTLNYDTSGVGQNGVATTHMLPTTALTQYSRHYSQALPGYSVPGTPWVAPYLVHPSPPHMQQVDMIPSADPSNPQYSMIPQLTTQMSTLHLGTGSYIASPHPYPYTTYPAPSIIHTMPLGESEQTSNAASPDDSYQQYQAQQPK</sequence>
<dbReference type="AlphaFoldDB" id="A0A195BVI3"/>
<evidence type="ECO:0000313" key="9">
    <source>
        <dbReference type="Proteomes" id="UP000078540"/>
    </source>
</evidence>
<dbReference type="GO" id="GO:1990904">
    <property type="term" value="C:ribonucleoprotein complex"/>
    <property type="evidence" value="ECO:0007669"/>
    <property type="project" value="InterPro"/>
</dbReference>
<dbReference type="SUPFAM" id="SSF54928">
    <property type="entry name" value="RNA-binding domain, RBD"/>
    <property type="match status" value="2"/>
</dbReference>
<dbReference type="InterPro" id="IPR012677">
    <property type="entry name" value="Nucleotide-bd_a/b_plait_sf"/>
</dbReference>
<feature type="compositionally biased region" description="Low complexity" evidence="6">
    <location>
        <begin position="111"/>
        <end position="136"/>
    </location>
</feature>
<feature type="compositionally biased region" description="Polar residues" evidence="6">
    <location>
        <begin position="464"/>
        <end position="486"/>
    </location>
</feature>
<proteinExistence type="predicted"/>
<evidence type="ECO:0000256" key="3">
    <source>
        <dbReference type="ARBA" id="ARBA00037469"/>
    </source>
</evidence>
<feature type="domain" description="RRM" evidence="7">
    <location>
        <begin position="154"/>
        <end position="227"/>
    </location>
</feature>
<dbReference type="InterPro" id="IPR002343">
    <property type="entry name" value="Hud_Sxl_RNA"/>
</dbReference>
<dbReference type="PANTHER" id="PTHR24012">
    <property type="entry name" value="RNA BINDING PROTEIN"/>
    <property type="match status" value="1"/>
</dbReference>
<evidence type="ECO:0000256" key="1">
    <source>
        <dbReference type="ARBA" id="ARBA00022737"/>
    </source>
</evidence>
<dbReference type="GO" id="GO:0003723">
    <property type="term" value="F:RNA binding"/>
    <property type="evidence" value="ECO:0007669"/>
    <property type="project" value="UniProtKB-UniRule"/>
</dbReference>
<evidence type="ECO:0000313" key="8">
    <source>
        <dbReference type="EMBL" id="KYM92592.1"/>
    </source>
</evidence>
<comment type="function">
    <text evidence="3">Has a role in the perception of gravity.</text>
</comment>
<dbReference type="STRING" id="520822.A0A195BVI3"/>
<reference evidence="8 9" key="1">
    <citation type="submission" date="2015-09" db="EMBL/GenBank/DDBJ databases">
        <title>Atta colombica WGS genome.</title>
        <authorList>
            <person name="Nygaard S."/>
            <person name="Hu H."/>
            <person name="Boomsma J."/>
            <person name="Zhang G."/>
        </authorList>
    </citation>
    <scope>NUCLEOTIDE SEQUENCE [LARGE SCALE GENOMIC DNA]</scope>
    <source>
        <strain evidence="8">Treedump-2</strain>
        <tissue evidence="8">Whole body</tissue>
    </source>
</reference>
<dbReference type="Pfam" id="PF00076">
    <property type="entry name" value="RRM_1"/>
    <property type="match status" value="2"/>
</dbReference>
<protein>
    <recommendedName>
        <fullName evidence="4">Protein alan shepard</fullName>
    </recommendedName>
</protein>
<feature type="compositionally biased region" description="Polar residues" evidence="6">
    <location>
        <begin position="137"/>
        <end position="146"/>
    </location>
</feature>
<evidence type="ECO:0000256" key="6">
    <source>
        <dbReference type="SAM" id="MobiDB-lite"/>
    </source>
</evidence>
<dbReference type="SMART" id="SM00360">
    <property type="entry name" value="RRM"/>
    <property type="match status" value="2"/>
</dbReference>
<dbReference type="PROSITE" id="PS50102">
    <property type="entry name" value="RRM"/>
    <property type="match status" value="2"/>
</dbReference>
<dbReference type="CDD" id="cd12243">
    <property type="entry name" value="RRM1_MSSP"/>
    <property type="match status" value="1"/>
</dbReference>
<organism evidence="8 9">
    <name type="scientific">Atta colombica</name>
    <dbReference type="NCBI Taxonomy" id="520822"/>
    <lineage>
        <taxon>Eukaryota</taxon>
        <taxon>Metazoa</taxon>
        <taxon>Ecdysozoa</taxon>
        <taxon>Arthropoda</taxon>
        <taxon>Hexapoda</taxon>
        <taxon>Insecta</taxon>
        <taxon>Pterygota</taxon>
        <taxon>Neoptera</taxon>
        <taxon>Endopterygota</taxon>
        <taxon>Hymenoptera</taxon>
        <taxon>Apocrita</taxon>
        <taxon>Aculeata</taxon>
        <taxon>Formicoidea</taxon>
        <taxon>Formicidae</taxon>
        <taxon>Myrmicinae</taxon>
        <taxon>Atta</taxon>
    </lineage>
</organism>
<evidence type="ECO:0000256" key="2">
    <source>
        <dbReference type="ARBA" id="ARBA00022884"/>
    </source>
</evidence>
<feature type="region of interest" description="Disordered" evidence="6">
    <location>
        <begin position="106"/>
        <end position="146"/>
    </location>
</feature>
<keyword evidence="2 5" id="KW-0694">RNA-binding</keyword>
<dbReference type="InterPro" id="IPR035979">
    <property type="entry name" value="RBD_domain_sf"/>
</dbReference>